<comment type="caution">
    <text evidence="1">The sequence shown here is derived from an EMBL/GenBank/DDBJ whole genome shotgun (WGS) entry which is preliminary data.</text>
</comment>
<proteinExistence type="predicted"/>
<accession>A0A9J5YYA8</accession>
<sequence length="73" mass="8708">TGVGISVIARRKTSQFPIGDYECLAVDKRRKYKQFIKRRERNYRNTLKQDLLQASYKVDVFCGLIERRDSFFD</sequence>
<name>A0A9J5YYA8_SOLCO</name>
<reference evidence="1 2" key="1">
    <citation type="submission" date="2020-09" db="EMBL/GenBank/DDBJ databases">
        <title>De no assembly of potato wild relative species, Solanum commersonii.</title>
        <authorList>
            <person name="Cho K."/>
        </authorList>
    </citation>
    <scope>NUCLEOTIDE SEQUENCE [LARGE SCALE GENOMIC DNA]</scope>
    <source>
        <strain evidence="1">LZ3.2</strain>
        <tissue evidence="1">Leaf</tissue>
    </source>
</reference>
<gene>
    <name evidence="1" type="ORF">H5410_026878</name>
</gene>
<evidence type="ECO:0000313" key="1">
    <source>
        <dbReference type="EMBL" id="KAG5605386.1"/>
    </source>
</evidence>
<dbReference type="EMBL" id="JACXVP010000005">
    <property type="protein sequence ID" value="KAG5605386.1"/>
    <property type="molecule type" value="Genomic_DNA"/>
</dbReference>
<protein>
    <submittedName>
        <fullName evidence="1">Uncharacterized protein</fullName>
    </submittedName>
</protein>
<dbReference type="AlphaFoldDB" id="A0A9J5YYA8"/>
<keyword evidence="2" id="KW-1185">Reference proteome</keyword>
<feature type="non-terminal residue" evidence="1">
    <location>
        <position position="73"/>
    </location>
</feature>
<organism evidence="1 2">
    <name type="scientific">Solanum commersonii</name>
    <name type="common">Commerson's wild potato</name>
    <name type="synonym">Commerson's nightshade</name>
    <dbReference type="NCBI Taxonomy" id="4109"/>
    <lineage>
        <taxon>Eukaryota</taxon>
        <taxon>Viridiplantae</taxon>
        <taxon>Streptophyta</taxon>
        <taxon>Embryophyta</taxon>
        <taxon>Tracheophyta</taxon>
        <taxon>Spermatophyta</taxon>
        <taxon>Magnoliopsida</taxon>
        <taxon>eudicotyledons</taxon>
        <taxon>Gunneridae</taxon>
        <taxon>Pentapetalae</taxon>
        <taxon>asterids</taxon>
        <taxon>lamiids</taxon>
        <taxon>Solanales</taxon>
        <taxon>Solanaceae</taxon>
        <taxon>Solanoideae</taxon>
        <taxon>Solaneae</taxon>
        <taxon>Solanum</taxon>
    </lineage>
</organism>
<dbReference type="Proteomes" id="UP000824120">
    <property type="component" value="Chromosome 5"/>
</dbReference>
<evidence type="ECO:0000313" key="2">
    <source>
        <dbReference type="Proteomes" id="UP000824120"/>
    </source>
</evidence>